<feature type="transmembrane region" description="Helical" evidence="2">
    <location>
        <begin position="1347"/>
        <end position="1380"/>
    </location>
</feature>
<feature type="transmembrane region" description="Helical" evidence="2">
    <location>
        <begin position="188"/>
        <end position="214"/>
    </location>
</feature>
<feature type="region of interest" description="Disordered" evidence="1">
    <location>
        <begin position="1309"/>
        <end position="1338"/>
    </location>
</feature>
<evidence type="ECO:0000256" key="1">
    <source>
        <dbReference type="SAM" id="MobiDB-lite"/>
    </source>
</evidence>
<evidence type="ECO:0000313" key="5">
    <source>
        <dbReference type="EMBL" id="EGD53257.1"/>
    </source>
</evidence>
<evidence type="ECO:0000313" key="6">
    <source>
        <dbReference type="Proteomes" id="UP000035065"/>
    </source>
</evidence>
<evidence type="ECO:0000256" key="2">
    <source>
        <dbReference type="SAM" id="Phobius"/>
    </source>
</evidence>
<organism evidence="5 6">
    <name type="scientific">Gordonia neofelifaecis NRRL B-59395</name>
    <dbReference type="NCBI Taxonomy" id="644548"/>
    <lineage>
        <taxon>Bacteria</taxon>
        <taxon>Bacillati</taxon>
        <taxon>Actinomycetota</taxon>
        <taxon>Actinomycetes</taxon>
        <taxon>Mycobacteriales</taxon>
        <taxon>Gordoniaceae</taxon>
        <taxon>Gordonia</taxon>
    </lineage>
</organism>
<accession>F1YPW8</accession>
<feature type="region of interest" description="Disordered" evidence="1">
    <location>
        <begin position="671"/>
        <end position="703"/>
    </location>
</feature>
<dbReference type="Pfam" id="PF11847">
    <property type="entry name" value="GT-C_AftD"/>
    <property type="match status" value="1"/>
</dbReference>
<keyword evidence="2" id="KW-1133">Transmembrane helix</keyword>
<feature type="domain" description="Alpha-(1-&gt;3)-arabinofuranosyltransferase N-terminal GT-C" evidence="3">
    <location>
        <begin position="26"/>
        <end position="697"/>
    </location>
</feature>
<dbReference type="RefSeq" id="WP_009681157.1">
    <property type="nucleotide sequence ID" value="NZ_AEUD01000030.1"/>
</dbReference>
<dbReference type="STRING" id="644548.SCNU_19897"/>
<dbReference type="EMBL" id="AEUD01000030">
    <property type="protein sequence ID" value="EGD53257.1"/>
    <property type="molecule type" value="Genomic_DNA"/>
</dbReference>
<reference evidence="5 6" key="1">
    <citation type="journal article" date="2011" name="J. Bacteriol.">
        <title>Draft Genome Sequence of Gordonia neofelifaecis NRRL B-59395, a Cholesterol-Degrading Actinomycete.</title>
        <authorList>
            <person name="Ge F."/>
            <person name="Li W."/>
            <person name="Chen G."/>
            <person name="Liu Y."/>
            <person name="Zhang G."/>
            <person name="Yong B."/>
            <person name="Wang Q."/>
            <person name="Wang N."/>
            <person name="Huang Z."/>
            <person name="Li W."/>
            <person name="Wang J."/>
            <person name="Wu C."/>
            <person name="Xie Q."/>
            <person name="Liu G."/>
        </authorList>
    </citation>
    <scope>NUCLEOTIDE SEQUENCE [LARGE SCALE GENOMIC DNA]</scope>
    <source>
        <strain evidence="5 6">NRRL B-59395</strain>
    </source>
</reference>
<keyword evidence="2" id="KW-0472">Membrane</keyword>
<feature type="transmembrane region" description="Helical" evidence="2">
    <location>
        <begin position="405"/>
        <end position="424"/>
    </location>
</feature>
<dbReference type="InterPro" id="IPR021798">
    <property type="entry name" value="AftD_N"/>
</dbReference>
<protein>
    <recommendedName>
        <fullName evidence="7">F5/8 type C domain-containing protein</fullName>
    </recommendedName>
</protein>
<evidence type="ECO:0008006" key="7">
    <source>
        <dbReference type="Google" id="ProtNLM"/>
    </source>
</evidence>
<feature type="transmembrane region" description="Helical" evidence="2">
    <location>
        <begin position="100"/>
        <end position="117"/>
    </location>
</feature>
<dbReference type="Proteomes" id="UP000035065">
    <property type="component" value="Unassembled WGS sequence"/>
</dbReference>
<dbReference type="GO" id="GO:0016740">
    <property type="term" value="F:transferase activity"/>
    <property type="evidence" value="ECO:0007669"/>
    <property type="project" value="InterPro"/>
</dbReference>
<feature type="transmembrane region" description="Helical" evidence="2">
    <location>
        <begin position="1386"/>
        <end position="1404"/>
    </location>
</feature>
<dbReference type="eggNOG" id="COG4981">
    <property type="taxonomic scope" value="Bacteria"/>
</dbReference>
<feature type="compositionally biased region" description="Basic and acidic residues" evidence="1">
    <location>
        <begin position="671"/>
        <end position="692"/>
    </location>
</feature>
<dbReference type="Pfam" id="PF24607">
    <property type="entry name" value="CBM_AftD"/>
    <property type="match status" value="1"/>
</dbReference>
<name>F1YPW8_9ACTN</name>
<keyword evidence="2" id="KW-0812">Transmembrane</keyword>
<comment type="caution">
    <text evidence="5">The sequence shown here is derived from an EMBL/GenBank/DDBJ whole genome shotgun (WGS) entry which is preliminary data.</text>
</comment>
<evidence type="ECO:0000259" key="3">
    <source>
        <dbReference type="Pfam" id="PF11847"/>
    </source>
</evidence>
<dbReference type="Gene3D" id="2.60.120.260">
    <property type="entry name" value="Galactose-binding domain-like"/>
    <property type="match status" value="1"/>
</dbReference>
<gene>
    <name evidence="5" type="ORF">SCNU_19897</name>
</gene>
<feature type="transmembrane region" description="Helical" evidence="2">
    <location>
        <begin position="129"/>
        <end position="148"/>
    </location>
</feature>
<feature type="compositionally biased region" description="Polar residues" evidence="1">
    <location>
        <begin position="720"/>
        <end position="745"/>
    </location>
</feature>
<feature type="transmembrane region" description="Helical" evidence="2">
    <location>
        <begin position="226"/>
        <end position="246"/>
    </location>
</feature>
<dbReference type="SUPFAM" id="SSF49785">
    <property type="entry name" value="Galactose-binding domain-like"/>
    <property type="match status" value="1"/>
</dbReference>
<feature type="transmembrane region" description="Helical" evidence="2">
    <location>
        <begin position="330"/>
        <end position="348"/>
    </location>
</feature>
<feature type="region of interest" description="Disordered" evidence="1">
    <location>
        <begin position="967"/>
        <end position="994"/>
    </location>
</feature>
<sequence length="1444" mass="151287">MARHVAEGSDRLLSRRETAVVALVSLVICLLQRPGRISPDTKLDLTADPIGFLARAAHLWSPDAPMGQIQNQAYGYFFPHGLFFAVGEVLHVPPWITQRFWWALLLTVGFIGVVRLAEALRVGSFGSRLIAAWAFVLAPRVMTTLGTISSETLPMMLAPWVLLPVVRALDRPDDALPLWRHAARSACAVALMGAVNAVATAAAVAVSVIWWALATVGRDGDRRRRGLVFGGWWGAGLVLACIWWIVPLLILSRVSPPFLDFIESAGVTTEWTSLTEVLRGTDSWTPFVSPERAVGAVLVSEPAAVIATGVLAAAGLAGLTMRALPHRRRLVTILVVGLLALCLGYPGALGSPIRDGVIAFLDGSGAALRNVHKFDPLIRLPLALGIAHLLARVRLPARNRGTERGFAAAMVVVIAAFGTGSLLWTGGLAPAKSYRAIPDYWQQTADWLDAAQRDSATPSRALVVPGAPFADQVWGLTRDEPLQALAQSPWAVRDAIPLTPPGAIRVMDSVQRTLSSGRGSPGLANALAEQGIGYLVLRADLDPATSRSARPLVVAQAIRNSPGLSEAARFGPEVAPPTLDGVVVDDGLRPPMPAVTIYRVTPGAVAGQPGLVDVDAMSRVSGGPEALLSVEDSRRRAGLDPLGPALLTADARRAGLPDRPEIVTDTPVDRETDFGRVDDHSSAIRAPDDPRLTKNAAPDYPVDGQPLVEAQWLLDNQPGQVRVTSSGSASDATQPGRTSPANSTAAAFDGDPDIAWVSRGLESAVGRWLAVGFTQPRSDLAVTVTTANALGPDVSTILLSTDAGSTVATGVKPGVPTRILAPSGPTSNVQIRAIDTANGTAGNQFAISELSFADANTDVPLAIRQRTVLPTLDAADTVSGWVLGPELGPASDCVTAGDGRVRCSAALGLNSETPGVFGRTLSVPTAADVGVRVTLRPRASGELSDLLARTGTITADGSSAVSDPLGNAAAAVDGDPNTTWTAPDPGASTGKKDRPSLTVRLPAVREVSGLRLVAPQDYPARPTRVTVELREGGRTVGRTRADVGRDGLISVPARRADTVVLTIEKSSDLIDVDDLGFAKDAPVGISEVQVLPGGANPAPDDQRPIEIRCDTDASGPYGLGVTASGQVIRLQVQTTAGALRRGEPIPATTCPGPPLHLAAGEQEVSVNPGQAFTVDAVTLRPVDAPATTAAAVTRPTVDRWDQTDRLVHVDAGGVDRVLFVPESTNPGWHARVDGRELAPIVVNGWQQGWIVPAGTAGTVALTFDLDTPYRWAIGVGLALVVVLFAVAFWPRRGKPTGFPGRLASSWSSKRRSAATTRIETPPTDRTQHADPLRSPAARPLRGRSTRALTVAATATALTASFLLTGWPGALIAAAAGVVAWRLPARLRPVFSFGAMLAATVVLASGPWHSGTPYTGYSGWGQAFALIAVSATVTSLFPRDRAGDA</sequence>
<dbReference type="InterPro" id="IPR008979">
    <property type="entry name" value="Galactose-bd-like_sf"/>
</dbReference>
<keyword evidence="6" id="KW-1185">Reference proteome</keyword>
<feature type="transmembrane region" description="Helical" evidence="2">
    <location>
        <begin position="293"/>
        <end position="318"/>
    </location>
</feature>
<evidence type="ECO:0000259" key="4">
    <source>
        <dbReference type="Pfam" id="PF24607"/>
    </source>
</evidence>
<feature type="transmembrane region" description="Helical" evidence="2">
    <location>
        <begin position="1416"/>
        <end position="1436"/>
    </location>
</feature>
<feature type="region of interest" description="Disordered" evidence="1">
    <location>
        <begin position="720"/>
        <end position="746"/>
    </location>
</feature>
<dbReference type="InterPro" id="IPR056997">
    <property type="entry name" value="CBM_AftD"/>
</dbReference>
<proteinExistence type="predicted"/>
<feature type="domain" description="Arabinofuranosyltransferase D third carbohydrate binding module" evidence="4">
    <location>
        <begin position="951"/>
        <end position="1100"/>
    </location>
</feature>
<feature type="transmembrane region" description="Helical" evidence="2">
    <location>
        <begin position="1269"/>
        <end position="1289"/>
    </location>
</feature>
<feature type="transmembrane region" description="Helical" evidence="2">
    <location>
        <begin position="377"/>
        <end position="393"/>
    </location>
</feature>